<evidence type="ECO:0000313" key="2">
    <source>
        <dbReference type="Proteomes" id="UP000321199"/>
    </source>
</evidence>
<name>A0A5B8RV31_9BURK</name>
<protein>
    <submittedName>
        <fullName evidence="1">Uncharacterized protein</fullName>
    </submittedName>
</protein>
<proteinExistence type="predicted"/>
<evidence type="ECO:0000313" key="1">
    <source>
        <dbReference type="EMBL" id="QEA12095.1"/>
    </source>
</evidence>
<dbReference type="KEGG" id="cof:FOZ74_03035"/>
<gene>
    <name evidence="1" type="ORF">FOZ74_03035</name>
</gene>
<dbReference type="RefSeq" id="WP_146911689.1">
    <property type="nucleotide sequence ID" value="NZ_CP042344.1"/>
</dbReference>
<keyword evidence="2" id="KW-1185">Reference proteome</keyword>
<reference evidence="1 2" key="1">
    <citation type="submission" date="2019-07" db="EMBL/GenBank/DDBJ databases">
        <title>Complete genome sequence of Comamonas sp. NLF 7-7 isolated from livestock.</title>
        <authorList>
            <person name="Kim D.H."/>
            <person name="Kim J.G."/>
        </authorList>
    </citation>
    <scope>NUCLEOTIDE SEQUENCE [LARGE SCALE GENOMIC DNA]</scope>
    <source>
        <strain evidence="1 2">NLF 7-7</strain>
    </source>
</reference>
<dbReference type="AlphaFoldDB" id="A0A5B8RV31"/>
<organism evidence="1 2">
    <name type="scientific">Comamonas flocculans</name>
    <dbReference type="NCBI Taxonomy" id="2597701"/>
    <lineage>
        <taxon>Bacteria</taxon>
        <taxon>Pseudomonadati</taxon>
        <taxon>Pseudomonadota</taxon>
        <taxon>Betaproteobacteria</taxon>
        <taxon>Burkholderiales</taxon>
        <taxon>Comamonadaceae</taxon>
        <taxon>Comamonas</taxon>
    </lineage>
</organism>
<accession>A0A5B8RV31</accession>
<dbReference type="EMBL" id="CP042344">
    <property type="protein sequence ID" value="QEA12095.1"/>
    <property type="molecule type" value="Genomic_DNA"/>
</dbReference>
<dbReference type="Proteomes" id="UP000321199">
    <property type="component" value="Chromosome"/>
</dbReference>
<sequence length="263" mass="28450">MTNFDSNAIELVHPATGQRRQLASWRTPRNGAHAQFWEPVSLALAHVGNLADSLATIRNNERLSDGAKLEDSKNVVVRTLRELGQVQVKLNAAIEAVGVERGKLSAAQPYSPTDAVTVQIDLALAAHLRSLAGPERERFVAGLHDGTNQRAVDAVLRLPPVLTSLSNELLGLIEVRAIERANPDQVREFQELAQSARRAQEILREASAAVTQAAQLTPQEIYQSFGTAGGDWARLAGVMTSDPEAIGVLERRYQAADASQGVE</sequence>